<gene>
    <name evidence="5" type="ORF">K6753_13290</name>
</gene>
<dbReference type="Gene3D" id="3.40.50.410">
    <property type="entry name" value="von Willebrand factor, type A domain"/>
    <property type="match status" value="1"/>
</dbReference>
<feature type="region of interest" description="Disordered" evidence="2">
    <location>
        <begin position="430"/>
        <end position="573"/>
    </location>
</feature>
<dbReference type="SUPFAM" id="SSF48452">
    <property type="entry name" value="TPR-like"/>
    <property type="match status" value="1"/>
</dbReference>
<feature type="transmembrane region" description="Helical" evidence="3">
    <location>
        <begin position="18"/>
        <end position="34"/>
    </location>
</feature>
<reference evidence="5 6" key="1">
    <citation type="submission" date="2021-09" db="EMBL/GenBank/DDBJ databases">
        <title>Lysobacter sp. 13A isolated from the river sediment.</title>
        <authorList>
            <person name="Liu H."/>
            <person name="Li S."/>
            <person name="Mao S."/>
        </authorList>
    </citation>
    <scope>NUCLEOTIDE SEQUENCE [LARGE SCALE GENOMIC DNA]</scope>
    <source>
        <strain evidence="5 6">13A</strain>
    </source>
</reference>
<feature type="domain" description="VWFA" evidence="4">
    <location>
        <begin position="100"/>
        <end position="287"/>
    </location>
</feature>
<feature type="compositionally biased region" description="Basic and acidic residues" evidence="2">
    <location>
        <begin position="447"/>
        <end position="457"/>
    </location>
</feature>
<dbReference type="InterPro" id="IPR019734">
    <property type="entry name" value="TPR_rpt"/>
</dbReference>
<dbReference type="InterPro" id="IPR036465">
    <property type="entry name" value="vWFA_dom_sf"/>
</dbReference>
<protein>
    <submittedName>
        <fullName evidence="5">Tetratricopeptide repeat protein</fullName>
    </submittedName>
</protein>
<dbReference type="PROSITE" id="PS50293">
    <property type="entry name" value="TPR_REGION"/>
    <property type="match status" value="1"/>
</dbReference>
<feature type="compositionally biased region" description="Basic and acidic residues" evidence="2">
    <location>
        <begin position="508"/>
        <end position="535"/>
    </location>
</feature>
<feature type="transmembrane region" description="Helical" evidence="3">
    <location>
        <begin position="68"/>
        <end position="87"/>
    </location>
</feature>
<proteinExistence type="predicted"/>
<organism evidence="5 6">
    <name type="scientific">Novilysobacter selenitireducens</name>
    <dbReference type="NCBI Taxonomy" id="2872639"/>
    <lineage>
        <taxon>Bacteria</taxon>
        <taxon>Pseudomonadati</taxon>
        <taxon>Pseudomonadota</taxon>
        <taxon>Gammaproteobacteria</taxon>
        <taxon>Lysobacterales</taxon>
        <taxon>Lysobacteraceae</taxon>
        <taxon>Novilysobacter</taxon>
    </lineage>
</organism>
<evidence type="ECO:0000313" key="5">
    <source>
        <dbReference type="EMBL" id="MBZ4040508.1"/>
    </source>
</evidence>
<comment type="caution">
    <text evidence="5">The sequence shown here is derived from an EMBL/GenBank/DDBJ whole genome shotgun (WGS) entry which is preliminary data.</text>
</comment>
<keyword evidence="1" id="KW-0802">TPR repeat</keyword>
<dbReference type="Pfam" id="PF13519">
    <property type="entry name" value="VWA_2"/>
    <property type="match status" value="1"/>
</dbReference>
<dbReference type="SMART" id="SM00327">
    <property type="entry name" value="VWA"/>
    <property type="match status" value="1"/>
</dbReference>
<dbReference type="PANTHER" id="PTHR22550:SF14">
    <property type="entry name" value="VWFA DOMAIN-CONTAINING PROTEIN"/>
    <property type="match status" value="1"/>
</dbReference>
<dbReference type="Pfam" id="PF00515">
    <property type="entry name" value="TPR_1"/>
    <property type="match status" value="1"/>
</dbReference>
<evidence type="ECO:0000259" key="4">
    <source>
        <dbReference type="PROSITE" id="PS50234"/>
    </source>
</evidence>
<dbReference type="PANTHER" id="PTHR22550">
    <property type="entry name" value="SPORE GERMINATION PROTEIN"/>
    <property type="match status" value="1"/>
</dbReference>
<dbReference type="SUPFAM" id="SSF53300">
    <property type="entry name" value="vWA-like"/>
    <property type="match status" value="1"/>
</dbReference>
<dbReference type="Proteomes" id="UP001430954">
    <property type="component" value="Unassembled WGS sequence"/>
</dbReference>
<feature type="repeat" description="TPR" evidence="1">
    <location>
        <begin position="389"/>
        <end position="422"/>
    </location>
</feature>
<evidence type="ECO:0000256" key="2">
    <source>
        <dbReference type="SAM" id="MobiDB-lite"/>
    </source>
</evidence>
<sequence>MTMPGMDLLADLHLLRPAWLWALLALPPTLWLWNRRRQRANVWRSAVDPHLLPHLVERATSKRAQAPVWLASLAYLLAVLALAGPSWRQVEQPLWQSRMPLVVAIDLSRATLANDLPPSRLAQARAKLAELLRERSGGQVGLVAFAEDAFTVTPVTADAANVAIFLDALHPDVMPVDGQRPDRAIDLAARLLRQSGVERGQILLLTDSADARAIDAAARARAEGFTVSALGLGRVQGGTYSDLGGGLSRAQLDAASLERMAGQGGGAYAALTADSADLAALGVLDPTQVAADGETGVQGRTWVDDGYWLLPPLMLLAVWAFRRRGGAAVLVLALGLGLGVSPVRAQTQEGDWWKRADQARHERLQEGTDAYRAGDFERAATLYRQVDSADGHYNRGNALVKAGDYEGAIAAYDRALELEPGMPDALANRQAVQAAMQRQPPSGGGEGRSDDDSKQDGDSGEPQPGDADSDTPPKGGPNESASDPSESPEKRDEERDPADSESGAQAQDEARAEAQRQADAAQRERMQRALEKADDGEQADVAQAPLNETPEQREQRLANEAWLRRVPDDPGGLLREKFRLEHERRRIRGLHEDDD</sequence>
<keyword evidence="3" id="KW-0472">Membrane</keyword>
<dbReference type="Gene3D" id="1.25.40.10">
    <property type="entry name" value="Tetratricopeptide repeat domain"/>
    <property type="match status" value="1"/>
</dbReference>
<dbReference type="PROSITE" id="PS50005">
    <property type="entry name" value="TPR"/>
    <property type="match status" value="1"/>
</dbReference>
<name>A0ABS7T9K8_9GAMM</name>
<evidence type="ECO:0000256" key="1">
    <source>
        <dbReference type="PROSITE-ProRule" id="PRU00339"/>
    </source>
</evidence>
<dbReference type="InterPro" id="IPR002035">
    <property type="entry name" value="VWF_A"/>
</dbReference>
<dbReference type="InterPro" id="IPR050768">
    <property type="entry name" value="UPF0353/GerABKA_families"/>
</dbReference>
<keyword evidence="6" id="KW-1185">Reference proteome</keyword>
<feature type="compositionally biased region" description="Basic and acidic residues" evidence="2">
    <location>
        <begin position="550"/>
        <end position="573"/>
    </location>
</feature>
<keyword evidence="3" id="KW-0812">Transmembrane</keyword>
<dbReference type="SMART" id="SM00028">
    <property type="entry name" value="TPR"/>
    <property type="match status" value="1"/>
</dbReference>
<evidence type="ECO:0000313" key="6">
    <source>
        <dbReference type="Proteomes" id="UP001430954"/>
    </source>
</evidence>
<dbReference type="PROSITE" id="PS50234">
    <property type="entry name" value="VWFA"/>
    <property type="match status" value="1"/>
</dbReference>
<feature type="compositionally biased region" description="Basic and acidic residues" evidence="2">
    <location>
        <begin position="487"/>
        <end position="498"/>
    </location>
</feature>
<keyword evidence="3" id="KW-1133">Transmembrane helix</keyword>
<accession>A0ABS7T9K8</accession>
<dbReference type="InterPro" id="IPR011990">
    <property type="entry name" value="TPR-like_helical_dom_sf"/>
</dbReference>
<dbReference type="EMBL" id="JAINZW010000007">
    <property type="protein sequence ID" value="MBZ4040508.1"/>
    <property type="molecule type" value="Genomic_DNA"/>
</dbReference>
<evidence type="ECO:0000256" key="3">
    <source>
        <dbReference type="SAM" id="Phobius"/>
    </source>
</evidence>